<keyword evidence="4" id="KW-1185">Reference proteome</keyword>
<keyword evidence="2" id="KW-1133">Transmembrane helix</keyword>
<dbReference type="AlphaFoldDB" id="A0A2A2HUC2"/>
<accession>A0A2A2HUC2</accession>
<dbReference type="InterPro" id="IPR026476">
    <property type="entry name" value="Sarcinarray_fam"/>
</dbReference>
<evidence type="ECO:0000313" key="4">
    <source>
        <dbReference type="Proteomes" id="UP000218164"/>
    </source>
</evidence>
<dbReference type="OrthoDB" id="136204at2157"/>
<sequence length="209" mass="23049">MKTKLALIGIFFIILLTENVAADSPYGKIDVYYNDEFLPGKEIAKPALKIGEPFNVSINLTVYQKSEVALKLSEIGEGYFLIVNGSTSKMDKYRADIIEKNSSLIYKWTVTPTEKWAGGSIPIDIVYQIDDFETGDRLVNGGFTVAYCTISNEHYQGEIPTSKQHASENKPTSKKPASENSSSPASVPAFSLVTSIMALVVMFLKLSHH</sequence>
<dbReference type="RefSeq" id="WP_095644091.1">
    <property type="nucleotide sequence ID" value="NZ_LMVP01000132.1"/>
</dbReference>
<feature type="region of interest" description="Disordered" evidence="1">
    <location>
        <begin position="158"/>
        <end position="184"/>
    </location>
</feature>
<dbReference type="Proteomes" id="UP000218164">
    <property type="component" value="Unassembled WGS sequence"/>
</dbReference>
<evidence type="ECO:0000313" key="3">
    <source>
        <dbReference type="EMBL" id="PAV13079.1"/>
    </source>
</evidence>
<dbReference type="InterPro" id="IPR026450">
    <property type="entry name" value="MAST_dom"/>
</dbReference>
<dbReference type="NCBIfam" id="TIGR04204">
    <property type="entry name" value="MAST_ArtA_sort"/>
    <property type="match status" value="1"/>
</dbReference>
<dbReference type="NCBIfam" id="TIGR04209">
    <property type="entry name" value="sarcinarray"/>
    <property type="match status" value="1"/>
</dbReference>
<keyword evidence="2" id="KW-0472">Membrane</keyword>
<gene>
    <name evidence="3" type="ORF">ASJ81_18830</name>
</gene>
<organism evidence="3 4">
    <name type="scientific">Methanosarcina spelaei</name>
    <dbReference type="NCBI Taxonomy" id="1036679"/>
    <lineage>
        <taxon>Archaea</taxon>
        <taxon>Methanobacteriati</taxon>
        <taxon>Methanobacteriota</taxon>
        <taxon>Stenosarchaea group</taxon>
        <taxon>Methanomicrobia</taxon>
        <taxon>Methanosarcinales</taxon>
        <taxon>Methanosarcinaceae</taxon>
        <taxon>Methanosarcina</taxon>
    </lineage>
</organism>
<evidence type="ECO:0000256" key="2">
    <source>
        <dbReference type="SAM" id="Phobius"/>
    </source>
</evidence>
<keyword evidence="2" id="KW-0812">Transmembrane</keyword>
<protein>
    <submittedName>
        <fullName evidence="3">Sarcinarray family protein</fullName>
    </submittedName>
</protein>
<feature type="transmembrane region" description="Helical" evidence="2">
    <location>
        <begin position="185"/>
        <end position="204"/>
    </location>
</feature>
<reference evidence="3 4" key="1">
    <citation type="journal article" date="2017" name="BMC Genomics">
        <title>Genomic analysis of methanogenic archaea reveals a shift towards energy conservation.</title>
        <authorList>
            <person name="Gilmore S.P."/>
            <person name="Henske J.K."/>
            <person name="Sexton J.A."/>
            <person name="Solomon K.V."/>
            <person name="Seppala S."/>
            <person name="Yoo J.I."/>
            <person name="Huyett L.M."/>
            <person name="Pressman A."/>
            <person name="Cogan J.Z."/>
            <person name="Kivenson V."/>
            <person name="Peng X."/>
            <person name="Tan Y."/>
            <person name="Valentine D.L."/>
            <person name="O'Malley M.A."/>
        </authorList>
    </citation>
    <scope>NUCLEOTIDE SEQUENCE [LARGE SCALE GENOMIC DNA]</scope>
    <source>
        <strain evidence="3 4">MC-15</strain>
    </source>
</reference>
<dbReference type="EMBL" id="LMVP01000132">
    <property type="protein sequence ID" value="PAV13079.1"/>
    <property type="molecule type" value="Genomic_DNA"/>
</dbReference>
<name>A0A2A2HUC2_9EURY</name>
<comment type="caution">
    <text evidence="3">The sequence shown here is derived from an EMBL/GenBank/DDBJ whole genome shotgun (WGS) entry which is preliminary data.</text>
</comment>
<proteinExistence type="predicted"/>
<evidence type="ECO:0000256" key="1">
    <source>
        <dbReference type="SAM" id="MobiDB-lite"/>
    </source>
</evidence>